<dbReference type="PANTHER" id="PTHR16631">
    <property type="entry name" value="GLUCAN 1,3-BETA-GLUCOSIDASE"/>
    <property type="match status" value="1"/>
</dbReference>
<dbReference type="Proteomes" id="UP000425960">
    <property type="component" value="Chromosome"/>
</dbReference>
<dbReference type="Pfam" id="PF00332">
    <property type="entry name" value="Glyco_hydro_17"/>
    <property type="match status" value="1"/>
</dbReference>
<evidence type="ECO:0000313" key="18">
    <source>
        <dbReference type="Proteomes" id="UP000425960"/>
    </source>
</evidence>
<gene>
    <name evidence="17" type="ORF">DSCO28_12370</name>
</gene>
<dbReference type="Gene3D" id="3.20.20.80">
    <property type="entry name" value="Glycosidases"/>
    <property type="match status" value="1"/>
</dbReference>
<evidence type="ECO:0000256" key="8">
    <source>
        <dbReference type="ARBA" id="ARBA00023136"/>
    </source>
</evidence>
<proteinExistence type="predicted"/>
<comment type="function">
    <text evidence="13">Glucanases play a role in cell expansion during growth, in cell-cell fusion during mating, and in spore release during sporulation. This enzyme may be involved in beta-glucan degradation. Active on laminarin and lichenan.</text>
</comment>
<organism evidence="17 18">
    <name type="scientific">Desulfosarcina ovata subsp. sediminis</name>
    <dbReference type="NCBI Taxonomy" id="885957"/>
    <lineage>
        <taxon>Bacteria</taxon>
        <taxon>Pseudomonadati</taxon>
        <taxon>Thermodesulfobacteriota</taxon>
        <taxon>Desulfobacteria</taxon>
        <taxon>Desulfobacterales</taxon>
        <taxon>Desulfosarcinaceae</taxon>
        <taxon>Desulfosarcina</taxon>
    </lineage>
</organism>
<dbReference type="AlphaFoldDB" id="A0A5K7ZIG2"/>
<reference evidence="17 18" key="1">
    <citation type="submission" date="2019-11" db="EMBL/GenBank/DDBJ databases">
        <title>Comparative genomics of hydrocarbon-degrading Desulfosarcina strains.</title>
        <authorList>
            <person name="Watanabe M."/>
            <person name="Kojima H."/>
            <person name="Fukui M."/>
        </authorList>
    </citation>
    <scope>NUCLEOTIDE SEQUENCE [LARGE SCALE GENOMIC DNA]</scope>
    <source>
        <strain evidence="17 18">28bB2T</strain>
    </source>
</reference>
<dbReference type="GO" id="GO:0005886">
    <property type="term" value="C:plasma membrane"/>
    <property type="evidence" value="ECO:0007669"/>
    <property type="project" value="UniProtKB-SubCell"/>
</dbReference>
<evidence type="ECO:0000256" key="5">
    <source>
        <dbReference type="ARBA" id="ARBA00022525"/>
    </source>
</evidence>
<evidence type="ECO:0000256" key="10">
    <source>
        <dbReference type="ARBA" id="ARBA00023277"/>
    </source>
</evidence>
<evidence type="ECO:0000256" key="9">
    <source>
        <dbReference type="ARBA" id="ARBA00023180"/>
    </source>
</evidence>
<evidence type="ECO:0000256" key="15">
    <source>
        <dbReference type="ARBA" id="ARBA00043078"/>
    </source>
</evidence>
<protein>
    <recommendedName>
        <fullName evidence="15">Endo-1,3-beta-glucanase btgC</fullName>
    </recommendedName>
    <alternativeName>
        <fullName evidence="14">Laminarinase btgC</fullName>
    </alternativeName>
</protein>
<dbReference type="GO" id="GO:0000272">
    <property type="term" value="P:polysaccharide catabolic process"/>
    <property type="evidence" value="ECO:0007669"/>
    <property type="project" value="UniProtKB-KW"/>
</dbReference>
<keyword evidence="11" id="KW-0961">Cell wall biogenesis/degradation</keyword>
<evidence type="ECO:0000256" key="12">
    <source>
        <dbReference type="ARBA" id="ARBA00023326"/>
    </source>
</evidence>
<dbReference type="InterPro" id="IPR050732">
    <property type="entry name" value="Beta-glucan_modifiers"/>
</dbReference>
<dbReference type="PANTHER" id="PTHR16631:SF17">
    <property type="entry name" value="GLUCAN ENDO-1,3-BETA-GLUCOSIDASE BTGC"/>
    <property type="match status" value="1"/>
</dbReference>
<dbReference type="GO" id="GO:0004553">
    <property type="term" value="F:hydrolase activity, hydrolyzing O-glycosyl compounds"/>
    <property type="evidence" value="ECO:0007669"/>
    <property type="project" value="InterPro"/>
</dbReference>
<dbReference type="SUPFAM" id="SSF51445">
    <property type="entry name" value="(Trans)glycosidases"/>
    <property type="match status" value="1"/>
</dbReference>
<dbReference type="EMBL" id="AP021876">
    <property type="protein sequence ID" value="BBO80671.1"/>
    <property type="molecule type" value="Genomic_DNA"/>
</dbReference>
<keyword evidence="6" id="KW-0732">Signal</keyword>
<evidence type="ECO:0000313" key="17">
    <source>
        <dbReference type="EMBL" id="BBO80671.1"/>
    </source>
</evidence>
<comment type="subcellular location">
    <subcellularLocation>
        <location evidence="2">Cell membrane</location>
    </subcellularLocation>
    <subcellularLocation>
        <location evidence="1">Secreted</location>
        <location evidence="1">Cell wall</location>
    </subcellularLocation>
</comment>
<evidence type="ECO:0000256" key="4">
    <source>
        <dbReference type="ARBA" id="ARBA00022512"/>
    </source>
</evidence>
<evidence type="ECO:0000256" key="16">
    <source>
        <dbReference type="SAM" id="MobiDB-lite"/>
    </source>
</evidence>
<sequence length="427" mass="47135">MRTGKKAFIHKPNQRLRLYRKKAARLAIGFLMALSSVALWSFDIVMADDIASQSLDGICYSPFRDGDSPNWGTFPNLYEIEEDLSMLSGLTARIRTYGNDDVLFEIPALCDEKGLDAYVGAWISSDAAANDQNISRLIQIADQGYQTTVGLIVGSEVLLRGDATEAELLAYMATVKAATGLPVSTAETYGNYLSHEAIAAAVDFILVHIHPYWDGISVESAAQYVIDRYFQIQEAYPGKEVIIGETGWPTDGDTVGEAVPSEANQKRFLDEFIRLADDNQIPYFIFEAMDEEFKVEDEGTVGGSWGLFYSDRTPKPALDDYWEDNDANNGGSTQNSEGGGGGGCFITSATSRRNLINKEAITIYLESVYTYKPGSGYALADKLTNLVYRLRGFRQKGCKTLKHMWHSVPYFNFYIAPLPGSMLGQSG</sequence>
<name>A0A5K7ZIG2_9BACT</name>
<evidence type="ECO:0000256" key="7">
    <source>
        <dbReference type="ARBA" id="ARBA00022801"/>
    </source>
</evidence>
<keyword evidence="3" id="KW-1003">Cell membrane</keyword>
<evidence type="ECO:0000256" key="14">
    <source>
        <dbReference type="ARBA" id="ARBA00042373"/>
    </source>
</evidence>
<evidence type="ECO:0000256" key="6">
    <source>
        <dbReference type="ARBA" id="ARBA00022729"/>
    </source>
</evidence>
<keyword evidence="12" id="KW-0624">Polysaccharide degradation</keyword>
<evidence type="ECO:0000256" key="13">
    <source>
        <dbReference type="ARBA" id="ARBA00037649"/>
    </source>
</evidence>
<dbReference type="InterPro" id="IPR017853">
    <property type="entry name" value="GH"/>
</dbReference>
<dbReference type="KEGG" id="dov:DSCO28_12370"/>
<evidence type="ECO:0000256" key="1">
    <source>
        <dbReference type="ARBA" id="ARBA00004191"/>
    </source>
</evidence>
<evidence type="ECO:0000256" key="2">
    <source>
        <dbReference type="ARBA" id="ARBA00004236"/>
    </source>
</evidence>
<keyword evidence="7" id="KW-0378">Hydrolase</keyword>
<dbReference type="InterPro" id="IPR000490">
    <property type="entry name" value="Glyco_hydro_17"/>
</dbReference>
<keyword evidence="10" id="KW-0119">Carbohydrate metabolism</keyword>
<keyword evidence="8" id="KW-0472">Membrane</keyword>
<dbReference type="GO" id="GO:0071555">
    <property type="term" value="P:cell wall organization"/>
    <property type="evidence" value="ECO:0007669"/>
    <property type="project" value="UniProtKB-KW"/>
</dbReference>
<accession>A0A5K7ZIG2</accession>
<keyword evidence="4" id="KW-0134">Cell wall</keyword>
<keyword evidence="9" id="KW-0325">Glycoprotein</keyword>
<evidence type="ECO:0000256" key="3">
    <source>
        <dbReference type="ARBA" id="ARBA00022475"/>
    </source>
</evidence>
<evidence type="ECO:0000256" key="11">
    <source>
        <dbReference type="ARBA" id="ARBA00023316"/>
    </source>
</evidence>
<keyword evidence="5" id="KW-0964">Secreted</keyword>
<feature type="region of interest" description="Disordered" evidence="16">
    <location>
        <begin position="321"/>
        <end position="341"/>
    </location>
</feature>